<comment type="similarity">
    <text evidence="2">Belongs to the glycosyltransferase 15 family.</text>
</comment>
<feature type="region of interest" description="Disordered" evidence="6">
    <location>
        <begin position="45"/>
        <end position="86"/>
    </location>
</feature>
<evidence type="ECO:0000313" key="7">
    <source>
        <dbReference type="EMBL" id="VEU20648.1"/>
    </source>
</evidence>
<keyword evidence="5" id="KW-0735">Signal-anchor</keyword>
<dbReference type="GO" id="GO:0000026">
    <property type="term" value="F:alpha-1,2-mannosyltransferase activity"/>
    <property type="evidence" value="ECO:0007669"/>
    <property type="project" value="TreeGrafter"/>
</dbReference>
<dbReference type="FunFam" id="3.90.550.10:FF:000051">
    <property type="entry name" value="Alpha-1,2-mannosyltransferase (Ktr4)"/>
    <property type="match status" value="1"/>
</dbReference>
<dbReference type="InterPro" id="IPR002685">
    <property type="entry name" value="Glyco_trans_15"/>
</dbReference>
<dbReference type="GO" id="GO:0016020">
    <property type="term" value="C:membrane"/>
    <property type="evidence" value="ECO:0007669"/>
    <property type="project" value="UniProtKB-SubCell"/>
</dbReference>
<evidence type="ECO:0000256" key="3">
    <source>
        <dbReference type="ARBA" id="ARBA00022676"/>
    </source>
</evidence>
<organism evidence="7 8">
    <name type="scientific">Brettanomyces naardenensis</name>
    <name type="common">Yeast</name>
    <dbReference type="NCBI Taxonomy" id="13370"/>
    <lineage>
        <taxon>Eukaryota</taxon>
        <taxon>Fungi</taxon>
        <taxon>Dikarya</taxon>
        <taxon>Ascomycota</taxon>
        <taxon>Saccharomycotina</taxon>
        <taxon>Pichiomycetes</taxon>
        <taxon>Pichiales</taxon>
        <taxon>Pichiaceae</taxon>
        <taxon>Brettanomyces</taxon>
    </lineage>
</organism>
<dbReference type="InParanoid" id="A0A448YIF3"/>
<evidence type="ECO:0000256" key="2">
    <source>
        <dbReference type="ARBA" id="ARBA00007677"/>
    </source>
</evidence>
<dbReference type="PANTHER" id="PTHR31121">
    <property type="entry name" value="ALPHA-1,2 MANNOSYLTRANSFERASE KTR1"/>
    <property type="match status" value="1"/>
</dbReference>
<keyword evidence="4" id="KW-0808">Transferase</keyword>
<evidence type="ECO:0000256" key="4">
    <source>
        <dbReference type="ARBA" id="ARBA00022679"/>
    </source>
</evidence>
<dbReference type="EMBL" id="CAACVR010000006">
    <property type="protein sequence ID" value="VEU20648.1"/>
    <property type="molecule type" value="Genomic_DNA"/>
</dbReference>
<dbReference type="PANTHER" id="PTHR31121:SF6">
    <property type="entry name" value="ALPHA-1,2 MANNOSYLTRANSFERASE KTR1"/>
    <property type="match status" value="1"/>
</dbReference>
<dbReference type="GO" id="GO:0006487">
    <property type="term" value="P:protein N-linked glycosylation"/>
    <property type="evidence" value="ECO:0007669"/>
    <property type="project" value="TreeGrafter"/>
</dbReference>
<keyword evidence="5" id="KW-0812">Transmembrane</keyword>
<gene>
    <name evidence="7" type="ORF">BRENAR_LOCUS1383</name>
</gene>
<feature type="region of interest" description="Disordered" evidence="6">
    <location>
        <begin position="1"/>
        <end position="25"/>
    </location>
</feature>
<dbReference type="AlphaFoldDB" id="A0A448YIF3"/>
<comment type="subcellular location">
    <subcellularLocation>
        <location evidence="1">Membrane</location>
        <topology evidence="1">Single-pass type II membrane protein</topology>
    </subcellularLocation>
</comment>
<evidence type="ECO:0000256" key="1">
    <source>
        <dbReference type="ARBA" id="ARBA00004606"/>
    </source>
</evidence>
<reference evidence="7 8" key="1">
    <citation type="submission" date="2018-12" db="EMBL/GenBank/DDBJ databases">
        <authorList>
            <person name="Tiukova I."/>
            <person name="Dainat J."/>
        </authorList>
    </citation>
    <scope>NUCLEOTIDE SEQUENCE [LARGE SCALE GENOMIC DNA]</scope>
</reference>
<dbReference type="Pfam" id="PF01793">
    <property type="entry name" value="Glyco_transf_15"/>
    <property type="match status" value="1"/>
</dbReference>
<dbReference type="InterPro" id="IPR029044">
    <property type="entry name" value="Nucleotide-diphossugar_trans"/>
</dbReference>
<dbReference type="GO" id="GO:0006493">
    <property type="term" value="P:protein O-linked glycosylation"/>
    <property type="evidence" value="ECO:0007669"/>
    <property type="project" value="TreeGrafter"/>
</dbReference>
<sequence length="490" mass="57063">MVVLTSHEQVTPTAFPERLPEHHDSEKINREPRLTVEELRAELEKLGDRSDDEADEDTGNPLHGTILDNEKKTNPNKAPLPEGYVGGMTEDYRPYEQYRVVKKTYGNSLKIPRATLFTLVRNEELYDILVSIERLENRFNGKMNYDWIFMNDKPFSTEFIELTSSMVSGTARYGIVPYEHWSYPEWIDQNKAQAVRESVKFSRVLYGSSESYRHMCRYNSKFFYHHPIMDDYDLYWRVEPNVDFMCDILEDPFRYMADTGTQYGFTIAFQEFYTTVETLWKTSMVYFGNSTIKEQLPTRNLLDFISDDNGRSYNMCHFWSNFEIANLTLWRDPMYENFVDHLDHAGGFFYERWGDAPVHSIGASMILRPEQVHVFGNIAYKHTVAGTCPLDDDLFKRARCTCNPRGDWTISSVQHCNLKFLRASKQQKMKDFNKYFNILRQVKLKKNEGKKRNTMQGHKATGSSLIVTKQTNRVHPQNLVGEGAGGGLIV</sequence>
<keyword evidence="3" id="KW-0328">Glycosyltransferase</keyword>
<dbReference type="Gene3D" id="3.90.550.10">
    <property type="entry name" value="Spore Coat Polysaccharide Biosynthesis Protein SpsA, Chain A"/>
    <property type="match status" value="1"/>
</dbReference>
<proteinExistence type="inferred from homology"/>
<protein>
    <submittedName>
        <fullName evidence="7">DEKNAAC101606</fullName>
    </submittedName>
</protein>
<accession>A0A448YIF3</accession>
<name>A0A448YIF3_BRENA</name>
<evidence type="ECO:0000256" key="5">
    <source>
        <dbReference type="ARBA" id="ARBA00022968"/>
    </source>
</evidence>
<dbReference type="Proteomes" id="UP000290900">
    <property type="component" value="Unassembled WGS sequence"/>
</dbReference>
<feature type="compositionally biased region" description="Polar residues" evidence="6">
    <location>
        <begin position="1"/>
        <end position="12"/>
    </location>
</feature>
<dbReference type="GO" id="GO:0005794">
    <property type="term" value="C:Golgi apparatus"/>
    <property type="evidence" value="ECO:0007669"/>
    <property type="project" value="TreeGrafter"/>
</dbReference>
<dbReference type="SUPFAM" id="SSF53448">
    <property type="entry name" value="Nucleotide-diphospho-sugar transferases"/>
    <property type="match status" value="1"/>
</dbReference>
<dbReference type="OrthoDB" id="439943at2759"/>
<dbReference type="GO" id="GO:0000032">
    <property type="term" value="P:cell wall mannoprotein biosynthetic process"/>
    <property type="evidence" value="ECO:0007669"/>
    <property type="project" value="TreeGrafter"/>
</dbReference>
<keyword evidence="8" id="KW-1185">Reference proteome</keyword>
<evidence type="ECO:0000256" key="6">
    <source>
        <dbReference type="SAM" id="MobiDB-lite"/>
    </source>
</evidence>
<evidence type="ECO:0000313" key="8">
    <source>
        <dbReference type="Proteomes" id="UP000290900"/>
    </source>
</evidence>